<evidence type="ECO:0000313" key="1">
    <source>
        <dbReference type="EMBL" id="KAF4446657.1"/>
    </source>
</evidence>
<dbReference type="EMBL" id="JAADJG010000446">
    <property type="protein sequence ID" value="KAF4446657.1"/>
    <property type="molecule type" value="Genomic_DNA"/>
</dbReference>
<dbReference type="Proteomes" id="UP000605986">
    <property type="component" value="Unassembled WGS sequence"/>
</dbReference>
<sequence length="144" mass="15636">MHQLHHQSTLPFSSSSAAITKGLFTTVCVTLAALSHSAAAKSVSWSGTSIYFLQGISDSAQDSYIQTLASYNVKVVRLWVNQASKGCVKGSKIVKDIPHLETTIGKYNKETLDELDKVLVKLAAKNIKTIISPHDSNSLIGDYR</sequence>
<reference evidence="1" key="1">
    <citation type="submission" date="2020-01" db="EMBL/GenBank/DDBJ databases">
        <title>Identification and distribution of gene clusters putatively required for synthesis of sphingolipid metabolism inhibitors in phylogenetically diverse species of the filamentous fungus Fusarium.</title>
        <authorList>
            <person name="Kim H.-S."/>
            <person name="Busman M."/>
            <person name="Brown D.W."/>
            <person name="Divon H."/>
            <person name="Uhlig S."/>
            <person name="Proctor R.H."/>
        </authorList>
    </citation>
    <scope>NUCLEOTIDE SEQUENCE</scope>
    <source>
        <strain evidence="1">NRRL 53441</strain>
    </source>
</reference>
<keyword evidence="1" id="KW-0378">Hydrolase</keyword>
<keyword evidence="2" id="KW-1185">Reference proteome</keyword>
<gene>
    <name evidence="1" type="ORF">F53441_9698</name>
</gene>
<dbReference type="GO" id="GO:0016787">
    <property type="term" value="F:hydrolase activity"/>
    <property type="evidence" value="ECO:0007669"/>
    <property type="project" value="UniProtKB-KW"/>
</dbReference>
<name>A0A8H4P335_9HYPO</name>
<protein>
    <submittedName>
        <fullName evidence="1">Glycoside hydrolase family 5 protein</fullName>
    </submittedName>
</protein>
<proteinExistence type="predicted"/>
<accession>A0A8H4P335</accession>
<dbReference type="AlphaFoldDB" id="A0A8H4P335"/>
<evidence type="ECO:0000313" key="2">
    <source>
        <dbReference type="Proteomes" id="UP000605986"/>
    </source>
</evidence>
<organism evidence="1 2">
    <name type="scientific">Fusarium austroafricanum</name>
    <dbReference type="NCBI Taxonomy" id="2364996"/>
    <lineage>
        <taxon>Eukaryota</taxon>
        <taxon>Fungi</taxon>
        <taxon>Dikarya</taxon>
        <taxon>Ascomycota</taxon>
        <taxon>Pezizomycotina</taxon>
        <taxon>Sordariomycetes</taxon>
        <taxon>Hypocreomycetidae</taxon>
        <taxon>Hypocreales</taxon>
        <taxon>Nectriaceae</taxon>
        <taxon>Fusarium</taxon>
        <taxon>Fusarium concolor species complex</taxon>
    </lineage>
</organism>
<dbReference type="SUPFAM" id="SSF51445">
    <property type="entry name" value="(Trans)glycosidases"/>
    <property type="match status" value="1"/>
</dbReference>
<dbReference type="OrthoDB" id="428177at2759"/>
<dbReference type="InterPro" id="IPR017853">
    <property type="entry name" value="GH"/>
</dbReference>
<comment type="caution">
    <text evidence="1">The sequence shown here is derived from an EMBL/GenBank/DDBJ whole genome shotgun (WGS) entry which is preliminary data.</text>
</comment>
<dbReference type="Gene3D" id="3.20.20.80">
    <property type="entry name" value="Glycosidases"/>
    <property type="match status" value="1"/>
</dbReference>